<dbReference type="Proteomes" id="UP000001343">
    <property type="component" value="Unassembled WGS sequence"/>
</dbReference>
<sequence length="58" mass="6717">MHLRIFLPFESDGDSDLVTVLTDRSSLGRIFFERSNEVGIFLFREGYFLTSRLNSLSN</sequence>
<organism evidence="1 2">
    <name type="scientific">Leptospira mayottensis 200901122</name>
    <dbReference type="NCBI Taxonomy" id="1193010"/>
    <lineage>
        <taxon>Bacteria</taxon>
        <taxon>Pseudomonadati</taxon>
        <taxon>Spirochaetota</taxon>
        <taxon>Spirochaetia</taxon>
        <taxon>Leptospirales</taxon>
        <taxon>Leptospiraceae</taxon>
        <taxon>Leptospira</taxon>
    </lineage>
</organism>
<proteinExistence type="predicted"/>
<dbReference type="EMBL" id="AKWM02000064">
    <property type="protein sequence ID" value="EKR98926.1"/>
    <property type="molecule type" value="Genomic_DNA"/>
</dbReference>
<comment type="caution">
    <text evidence="1">The sequence shown here is derived from an EMBL/GenBank/DDBJ whole genome shotgun (WGS) entry which is preliminary data.</text>
</comment>
<protein>
    <submittedName>
        <fullName evidence="1">Uncharacterized protein</fullName>
    </submittedName>
</protein>
<evidence type="ECO:0000313" key="2">
    <source>
        <dbReference type="Proteomes" id="UP000001343"/>
    </source>
</evidence>
<dbReference type="AlphaFoldDB" id="A0AA87MKM7"/>
<reference evidence="1 2" key="1">
    <citation type="journal article" date="2014" name="Int. J. Syst. Evol. Microbiol.">
        <title>Leptospira mayottensis sp. nov., a pathogenic species of the genus Leptospira isolated from humans.</title>
        <authorList>
            <person name="Bourhy P."/>
            <person name="Collet L."/>
            <person name="Brisse S."/>
            <person name="Picardeau M."/>
        </authorList>
    </citation>
    <scope>NUCLEOTIDE SEQUENCE [LARGE SCALE GENOMIC DNA]</scope>
    <source>
        <strain evidence="1 2">200901122</strain>
    </source>
</reference>
<evidence type="ECO:0000313" key="1">
    <source>
        <dbReference type="EMBL" id="EKR98926.1"/>
    </source>
</evidence>
<gene>
    <name evidence="1" type="ORF">LEP1GSC125_0344</name>
</gene>
<name>A0AA87MKM7_9LEPT</name>
<accession>A0AA87MKM7</accession>